<dbReference type="PROSITE" id="PS51117">
    <property type="entry name" value="LAMININ_NTER"/>
    <property type="match status" value="1"/>
</dbReference>
<keyword evidence="3 9" id="KW-0732">Signal</keyword>
<comment type="caution">
    <text evidence="8">Lacks conserved residue(s) required for the propagation of feature annotation.</text>
</comment>
<dbReference type="EMBL" id="SKCS01000180">
    <property type="protein sequence ID" value="TNN14049.1"/>
    <property type="molecule type" value="Genomic_DNA"/>
</dbReference>
<evidence type="ECO:0000256" key="6">
    <source>
        <dbReference type="ARBA" id="ARBA00023180"/>
    </source>
</evidence>
<sequence length="842" mass="97554">MELLFYLLLIIQFMNEVNNSLHEEQYEFNEKFNHLSHSKSNKKTLKKQNNFYHINRNLERLKRTFLVDINSHSSSCQSGSQSFQCSPPFKDISRGVTVHATSTCGEHQPQSLCRSSTDCQLCSVNSTEWKFSSDYLTDRHNINNQTCWASGHIQPGEVVNLTISLGKRFEVYYISLQPCSIGSMPHSIAIYKSSDFGRTWRPWHYFSTDCYRAFGLPTSNEHSIHITSANLQEVLCVALQPRESYYNHQGRKVRSMNNYIFNKPNVTNNFGGIGVPSDWVIAFSTTLGRPVTRPWSPALIDWMTMTDVRISLMNFHQNNEPEYRTKRTAHQNQLPHYSKLKQSSQNINRLPLFQSNYFYENLNKHQPKRTRSSRDGHSGNELARQEINHTNMMQNQNYLSVLTKQPLNATVSPEVLSEIDFYAFADIAIGGRCKCNGHASECVLSSNGKLTCACEHHTSGDDCEYCKPGYMDRPWDRATPQDANICKKCDCNLHSNECRFSNSLYLLSNRVSGGVCENCQHNTVGRNCHQCAEGYYRDWTKPISHENVCLPCRCHPIGSIVRHDCDRRSGQCRCKQGVAGLTCDRCQDGYHQTRSPLNPCTKDFTSRAVALAHTPGDINCPPCSTNKERIKLKKFCRKDAVFQASFKSRELHGNMARFEMYITQIWRINKEFLKGSSSIYWPASKSFIDFERYDHDEYDEEIQRKSNELVPVWVRLNELKCKCPYIELGISYLIVTDFESFTNKVRNELLFSIKTAILPWRSSWKRRLIRFRRRENRGACEKFREPTKLLSVFRPKQALEIPTAQREWYSTVNSQIPSFNHEKPSYSLSLRPYSNRRDYRIS</sequence>
<dbReference type="Gene3D" id="2.10.25.10">
    <property type="entry name" value="Laminin"/>
    <property type="match status" value="2"/>
</dbReference>
<organism evidence="13 14">
    <name type="scientific">Schistosoma japonicum</name>
    <name type="common">Blood fluke</name>
    <dbReference type="NCBI Taxonomy" id="6182"/>
    <lineage>
        <taxon>Eukaryota</taxon>
        <taxon>Metazoa</taxon>
        <taxon>Spiralia</taxon>
        <taxon>Lophotrochozoa</taxon>
        <taxon>Platyhelminthes</taxon>
        <taxon>Trematoda</taxon>
        <taxon>Digenea</taxon>
        <taxon>Strigeidida</taxon>
        <taxon>Schistosomatoidea</taxon>
        <taxon>Schistosomatidae</taxon>
        <taxon>Schistosoma</taxon>
    </lineage>
</organism>
<keyword evidence="7 8" id="KW-0424">Laminin EGF-like domain</keyword>
<dbReference type="PROSITE" id="PS50189">
    <property type="entry name" value="NTR"/>
    <property type="match status" value="1"/>
</dbReference>
<evidence type="ECO:0000313" key="13">
    <source>
        <dbReference type="EMBL" id="TNN14049.1"/>
    </source>
</evidence>
<evidence type="ECO:0000256" key="5">
    <source>
        <dbReference type="ARBA" id="ARBA00023157"/>
    </source>
</evidence>
<feature type="domain" description="NTR" evidence="11">
    <location>
        <begin position="620"/>
        <end position="780"/>
    </location>
</feature>
<dbReference type="SMART" id="SM00136">
    <property type="entry name" value="LamNT"/>
    <property type="match status" value="1"/>
</dbReference>
<dbReference type="Pfam" id="PF24973">
    <property type="entry name" value="EGF_LMN_ATRN"/>
    <property type="match status" value="2"/>
</dbReference>
<dbReference type="STRING" id="6182.A0A4Z2DC78"/>
<dbReference type="InterPro" id="IPR056863">
    <property type="entry name" value="LMN_ATRN_NET-like_EGF"/>
</dbReference>
<evidence type="ECO:0000256" key="8">
    <source>
        <dbReference type="PROSITE-ProRule" id="PRU00460"/>
    </source>
</evidence>
<keyword evidence="6" id="KW-0325">Glycoprotein</keyword>
<dbReference type="Proteomes" id="UP000311919">
    <property type="component" value="Unassembled WGS sequence"/>
</dbReference>
<evidence type="ECO:0000259" key="11">
    <source>
        <dbReference type="PROSITE" id="PS50189"/>
    </source>
</evidence>
<dbReference type="SUPFAM" id="SSF57196">
    <property type="entry name" value="EGF/Laminin"/>
    <property type="match status" value="3"/>
</dbReference>
<feature type="domain" description="Laminin EGF-like" evidence="10">
    <location>
        <begin position="552"/>
        <end position="602"/>
    </location>
</feature>
<dbReference type="FunFam" id="2.10.25.10:FF:000081">
    <property type="entry name" value="Netrin 1"/>
    <property type="match status" value="1"/>
</dbReference>
<comment type="caution">
    <text evidence="13">The sequence shown here is derived from an EMBL/GenBank/DDBJ whole genome shotgun (WGS) entry which is preliminary data.</text>
</comment>
<feature type="domain" description="Laminin N-terminal" evidence="12">
    <location>
        <begin position="81"/>
        <end position="432"/>
    </location>
</feature>
<dbReference type="InterPro" id="IPR002049">
    <property type="entry name" value="LE_dom"/>
</dbReference>
<dbReference type="PANTHER" id="PTHR10574">
    <property type="entry name" value="NETRIN/LAMININ-RELATED"/>
    <property type="match status" value="1"/>
</dbReference>
<dbReference type="OrthoDB" id="5984158at2759"/>
<feature type="disulfide bond" evidence="8">
    <location>
        <begin position="574"/>
        <end position="583"/>
    </location>
</feature>
<dbReference type="Pfam" id="PF00055">
    <property type="entry name" value="Laminin_N"/>
    <property type="match status" value="1"/>
</dbReference>
<dbReference type="Pfam" id="PF01759">
    <property type="entry name" value="NTR"/>
    <property type="match status" value="1"/>
</dbReference>
<accession>A0A4Z2DC78</accession>
<protein>
    <submittedName>
        <fullName evidence="13">Netrin-B isoform 1</fullName>
    </submittedName>
</protein>
<dbReference type="AlphaFoldDB" id="A0A4Z2DC78"/>
<evidence type="ECO:0000313" key="14">
    <source>
        <dbReference type="Proteomes" id="UP000311919"/>
    </source>
</evidence>
<keyword evidence="2" id="KW-0964">Secreted</keyword>
<gene>
    <name evidence="13" type="ORF">EWB00_002313</name>
</gene>
<evidence type="ECO:0000256" key="4">
    <source>
        <dbReference type="ARBA" id="ARBA00022737"/>
    </source>
</evidence>
<dbReference type="GO" id="GO:0009887">
    <property type="term" value="P:animal organ morphogenesis"/>
    <property type="evidence" value="ECO:0007669"/>
    <property type="project" value="TreeGrafter"/>
</dbReference>
<comment type="subcellular location">
    <subcellularLocation>
        <location evidence="1">Secreted</location>
    </subcellularLocation>
</comment>
<keyword evidence="5 8" id="KW-1015">Disulfide bond</keyword>
<dbReference type="InterPro" id="IPR050440">
    <property type="entry name" value="Laminin/Netrin_ECM"/>
</dbReference>
<keyword evidence="4" id="KW-0677">Repeat</keyword>
<name>A0A4Z2DC78_SCHJA</name>
<dbReference type="InterPro" id="IPR008993">
    <property type="entry name" value="TIMP-like_OB-fold"/>
</dbReference>
<dbReference type="PANTHER" id="PTHR10574:SF406">
    <property type="entry name" value="LAMININ SUBUNIT ALPHA 5"/>
    <property type="match status" value="1"/>
</dbReference>
<evidence type="ECO:0000256" key="9">
    <source>
        <dbReference type="SAM" id="SignalP"/>
    </source>
</evidence>
<dbReference type="SMART" id="SM00643">
    <property type="entry name" value="C345C"/>
    <property type="match status" value="1"/>
</dbReference>
<dbReference type="Gene3D" id="2.60.120.260">
    <property type="entry name" value="Galactose-binding domain-like"/>
    <property type="match status" value="2"/>
</dbReference>
<dbReference type="PROSITE" id="PS01248">
    <property type="entry name" value="EGF_LAM_1"/>
    <property type="match status" value="1"/>
</dbReference>
<proteinExistence type="predicted"/>
<dbReference type="InterPro" id="IPR008211">
    <property type="entry name" value="Laminin_N"/>
</dbReference>
<dbReference type="GO" id="GO:0005576">
    <property type="term" value="C:extracellular region"/>
    <property type="evidence" value="ECO:0007669"/>
    <property type="project" value="UniProtKB-SubCell"/>
</dbReference>
<evidence type="ECO:0000256" key="7">
    <source>
        <dbReference type="ARBA" id="ARBA00023292"/>
    </source>
</evidence>
<dbReference type="SUPFAM" id="SSF50242">
    <property type="entry name" value="TIMP-like"/>
    <property type="match status" value="2"/>
</dbReference>
<dbReference type="Pfam" id="PF00053">
    <property type="entry name" value="EGF_laminin"/>
    <property type="match status" value="1"/>
</dbReference>
<feature type="signal peptide" evidence="9">
    <location>
        <begin position="1"/>
        <end position="19"/>
    </location>
</feature>
<feature type="disulfide bond" evidence="8">
    <location>
        <begin position="586"/>
        <end position="600"/>
    </location>
</feature>
<dbReference type="SMART" id="SM00180">
    <property type="entry name" value="EGF_Lam"/>
    <property type="match status" value="3"/>
</dbReference>
<evidence type="ECO:0000256" key="3">
    <source>
        <dbReference type="ARBA" id="ARBA00022729"/>
    </source>
</evidence>
<feature type="chain" id="PRO_5021223220" evidence="9">
    <location>
        <begin position="20"/>
        <end position="842"/>
    </location>
</feature>
<evidence type="ECO:0000256" key="2">
    <source>
        <dbReference type="ARBA" id="ARBA00022525"/>
    </source>
</evidence>
<dbReference type="FunFam" id="2.10.25.10:FF:000048">
    <property type="entry name" value="Netrin 3"/>
    <property type="match status" value="1"/>
</dbReference>
<keyword evidence="14" id="KW-1185">Reference proteome</keyword>
<evidence type="ECO:0000259" key="10">
    <source>
        <dbReference type="PROSITE" id="PS50027"/>
    </source>
</evidence>
<dbReference type="InterPro" id="IPR018933">
    <property type="entry name" value="Netrin_module_non-TIMP"/>
</dbReference>
<dbReference type="CDD" id="cd00055">
    <property type="entry name" value="EGF_Lam"/>
    <property type="match status" value="3"/>
</dbReference>
<dbReference type="GO" id="GO:0009888">
    <property type="term" value="P:tissue development"/>
    <property type="evidence" value="ECO:0007669"/>
    <property type="project" value="TreeGrafter"/>
</dbReference>
<dbReference type="InterPro" id="IPR001134">
    <property type="entry name" value="Netrin_domain"/>
</dbReference>
<evidence type="ECO:0000259" key="12">
    <source>
        <dbReference type="PROSITE" id="PS51117"/>
    </source>
</evidence>
<dbReference type="PROSITE" id="PS50027">
    <property type="entry name" value="EGF_LAM_2"/>
    <property type="match status" value="1"/>
</dbReference>
<evidence type="ECO:0000256" key="1">
    <source>
        <dbReference type="ARBA" id="ARBA00004613"/>
    </source>
</evidence>
<reference evidence="13 14" key="1">
    <citation type="submission" date="2019-03" db="EMBL/GenBank/DDBJ databases">
        <title>An improved genome assembly of the fluke Schistosoma japonicum.</title>
        <authorList>
            <person name="Hu W."/>
            <person name="Luo F."/>
            <person name="Yin M."/>
            <person name="Mo X."/>
            <person name="Sun C."/>
            <person name="Wu Q."/>
            <person name="Zhu B."/>
            <person name="Xiang M."/>
            <person name="Wang J."/>
            <person name="Wang Y."/>
            <person name="Zhang T."/>
            <person name="Xu B."/>
            <person name="Zheng H."/>
            <person name="Feng Z."/>
        </authorList>
    </citation>
    <scope>NUCLEOTIDE SEQUENCE [LARGE SCALE GENOMIC DNA]</scope>
    <source>
        <strain evidence="13">HuSjv2</strain>
        <tissue evidence="13">Worms</tissue>
    </source>
</reference>